<dbReference type="InterPro" id="IPR008280">
    <property type="entry name" value="Tub_FtsZ_C"/>
</dbReference>
<dbReference type="GO" id="GO:0032153">
    <property type="term" value="C:cell division site"/>
    <property type="evidence" value="ECO:0007669"/>
    <property type="project" value="UniProtKB-UniRule"/>
</dbReference>
<dbReference type="PANTHER" id="PTHR30314">
    <property type="entry name" value="CELL DIVISION PROTEIN FTSZ-RELATED"/>
    <property type="match status" value="1"/>
</dbReference>
<dbReference type="AlphaFoldDB" id="A0A1M5SFN3"/>
<evidence type="ECO:0000313" key="9">
    <source>
        <dbReference type="EMBL" id="SHH37354.1"/>
    </source>
</evidence>
<proteinExistence type="inferred from homology"/>
<keyword evidence="3 4" id="KW-0342">GTP-binding</keyword>
<keyword evidence="10" id="KW-1185">Reference proteome</keyword>
<evidence type="ECO:0000256" key="6">
    <source>
        <dbReference type="RuleBase" id="RU000631"/>
    </source>
</evidence>
<dbReference type="PANTHER" id="PTHR30314:SF3">
    <property type="entry name" value="MITOCHONDRIAL DIVISION PROTEIN FSZA"/>
    <property type="match status" value="1"/>
</dbReference>
<comment type="subunit">
    <text evidence="4">Homodimer. Polymerizes to form a dynamic ring structure in a strictly GTP-dependent manner. Interacts directly with several other division proteins.</text>
</comment>
<dbReference type="GO" id="GO:0051258">
    <property type="term" value="P:protein polymerization"/>
    <property type="evidence" value="ECO:0007669"/>
    <property type="project" value="UniProtKB-UniRule"/>
</dbReference>
<dbReference type="InterPro" id="IPR037103">
    <property type="entry name" value="Tubulin/FtsZ-like_C"/>
</dbReference>
<dbReference type="GO" id="GO:0005737">
    <property type="term" value="C:cytoplasm"/>
    <property type="evidence" value="ECO:0007669"/>
    <property type="project" value="UniProtKB-SubCell"/>
</dbReference>
<comment type="similarity">
    <text evidence="1 4 6">Belongs to the FtsZ family.</text>
</comment>
<dbReference type="RefSeq" id="WP_073117897.1">
    <property type="nucleotide sequence ID" value="NZ_BMEN01000001.1"/>
</dbReference>
<feature type="binding site" evidence="4">
    <location>
        <position position="147"/>
    </location>
    <ligand>
        <name>GTP</name>
        <dbReference type="ChEBI" id="CHEBI:37565"/>
    </ligand>
</feature>
<dbReference type="InterPro" id="IPR024757">
    <property type="entry name" value="FtsZ_C"/>
</dbReference>
<dbReference type="GO" id="GO:0005525">
    <property type="term" value="F:GTP binding"/>
    <property type="evidence" value="ECO:0007669"/>
    <property type="project" value="UniProtKB-UniRule"/>
</dbReference>
<feature type="binding site" evidence="4">
    <location>
        <begin position="116"/>
        <end position="118"/>
    </location>
    <ligand>
        <name>GTP</name>
        <dbReference type="ChEBI" id="CHEBI:37565"/>
    </ligand>
</feature>
<keyword evidence="4 6" id="KW-0717">Septation</keyword>
<evidence type="ECO:0000259" key="7">
    <source>
        <dbReference type="SMART" id="SM00864"/>
    </source>
</evidence>
<feature type="binding site" evidence="4">
    <location>
        <begin position="28"/>
        <end position="32"/>
    </location>
    <ligand>
        <name>GTP</name>
        <dbReference type="ChEBI" id="CHEBI:37565"/>
    </ligand>
</feature>
<evidence type="ECO:0000256" key="5">
    <source>
        <dbReference type="NCBIfam" id="TIGR00065"/>
    </source>
</evidence>
<dbReference type="PROSITE" id="PS01135">
    <property type="entry name" value="FTSZ_2"/>
    <property type="match status" value="1"/>
</dbReference>
<dbReference type="PROSITE" id="PS01134">
    <property type="entry name" value="FTSZ_1"/>
    <property type="match status" value="1"/>
</dbReference>
<organism evidence="9 10">
    <name type="scientific">Wenyingzhuangia marina</name>
    <dbReference type="NCBI Taxonomy" id="1195760"/>
    <lineage>
        <taxon>Bacteria</taxon>
        <taxon>Pseudomonadati</taxon>
        <taxon>Bacteroidota</taxon>
        <taxon>Flavobacteriia</taxon>
        <taxon>Flavobacteriales</taxon>
        <taxon>Flavobacteriaceae</taxon>
        <taxon>Wenyingzhuangia</taxon>
    </lineage>
</organism>
<keyword evidence="4 6" id="KW-0131">Cell cycle</keyword>
<dbReference type="InterPro" id="IPR000158">
    <property type="entry name" value="Cell_div_FtsZ"/>
</dbReference>
<dbReference type="SUPFAM" id="SSF55307">
    <property type="entry name" value="Tubulin C-terminal domain-like"/>
    <property type="match status" value="1"/>
</dbReference>
<dbReference type="CDD" id="cd02201">
    <property type="entry name" value="FtsZ_type1"/>
    <property type="match status" value="1"/>
</dbReference>
<evidence type="ECO:0000256" key="4">
    <source>
        <dbReference type="HAMAP-Rule" id="MF_00909"/>
    </source>
</evidence>
<feature type="domain" description="Tubulin/FtsZ 2-layer sandwich" evidence="8">
    <location>
        <begin position="215"/>
        <end position="333"/>
    </location>
</feature>
<keyword evidence="2 4" id="KW-0547">Nucleotide-binding</keyword>
<dbReference type="InterPro" id="IPR020805">
    <property type="entry name" value="Cell_div_FtsZ_CS"/>
</dbReference>
<accession>A0A1M5SFN3</accession>
<dbReference type="EMBL" id="FQXQ01000001">
    <property type="protein sequence ID" value="SHH37354.1"/>
    <property type="molecule type" value="Genomic_DNA"/>
</dbReference>
<keyword evidence="4 6" id="KW-0132">Cell division</keyword>
<dbReference type="SMART" id="SM00864">
    <property type="entry name" value="Tubulin"/>
    <property type="match status" value="1"/>
</dbReference>
<dbReference type="Pfam" id="PF00091">
    <property type="entry name" value="Tubulin"/>
    <property type="match status" value="1"/>
</dbReference>
<dbReference type="SMART" id="SM00865">
    <property type="entry name" value="Tubulin_C"/>
    <property type="match status" value="1"/>
</dbReference>
<feature type="binding site" evidence="4">
    <location>
        <position position="151"/>
    </location>
    <ligand>
        <name>GTP</name>
        <dbReference type="ChEBI" id="CHEBI:37565"/>
    </ligand>
</feature>
<dbReference type="FunFam" id="3.40.50.1440:FF:000001">
    <property type="entry name" value="Cell division protein FtsZ"/>
    <property type="match status" value="1"/>
</dbReference>
<dbReference type="Gene3D" id="3.40.50.1440">
    <property type="entry name" value="Tubulin/FtsZ, GTPase domain"/>
    <property type="match status" value="1"/>
</dbReference>
<dbReference type="InterPro" id="IPR036525">
    <property type="entry name" value="Tubulin/FtsZ_GTPase_sf"/>
</dbReference>
<evidence type="ECO:0000256" key="2">
    <source>
        <dbReference type="ARBA" id="ARBA00022741"/>
    </source>
</evidence>
<evidence type="ECO:0000313" key="10">
    <source>
        <dbReference type="Proteomes" id="UP000184109"/>
    </source>
</evidence>
<dbReference type="Proteomes" id="UP000184109">
    <property type="component" value="Unassembled WGS sequence"/>
</dbReference>
<evidence type="ECO:0000259" key="8">
    <source>
        <dbReference type="SMART" id="SM00865"/>
    </source>
</evidence>
<keyword evidence="4" id="KW-0963">Cytoplasm</keyword>
<dbReference type="GO" id="GO:0043093">
    <property type="term" value="P:FtsZ-dependent cytokinesis"/>
    <property type="evidence" value="ECO:0007669"/>
    <property type="project" value="UniProtKB-UniRule"/>
</dbReference>
<sequence length="711" mass="79238">MSDTPFNNVAFDMPKSQSSSIKVIGVGGGGSNAVNHMFTQDIKGVDFVICNTDAQALQNSPVPNKIQLGVSLTSGLGAGANPEVGEKAAQESIEEIQKMLTSQTKMVFITAGMGGGTGTGAAPIIAGIAKKMDILTVGIVTMPFQFEGRMRAKQAQKGIDELRENVDSLIVINNNKLREVYGNLGFKAGFSKADEVLSTASRGIAEVITHHYKQNIDLHDAKTVLSNSGTAIMGSSKEAGENRAQNAIKKALDSPLLNDNKIRGAKNVLLLIVSGADEVTLDEIGEINDFIQEEAGYEANIIMGVGEDESLGDAIAVTVVATGFAIDQQRDITNTEVKKVYHTLNNEQTAHYNFEDEQTIVRPRTTRIIEEPIEEKKVVHQLLEEEPEEVVFTPKKQIENELIETTSAVENIEVVFDEVKKEVEEIVEEEESYDFVSEDDFVINDITPNLFSELDEEPVAKVNVFDLPVNSVVEVKKEEPINIFDIPVIDAEEIKYEAKEEVFNVFDLPVIDAEEVVFERKEIATPKKTVYVLEDEEEDVNEIEVVEAKEISAKPIAKQEESLSGIKRYTLDQFDVQPTIKNSSSLEMKKKIEEIEVNDVEEIRFQVREPKQMEVIDHEEVSPLNLTISEVQRSAEKRKNTFKKYNHRFKTSAFNEDVIDDIEKEPAYKRLGLELHSKQDVNNKSRTSIDVDKDNEVTIRKNNSFLHDNVD</sequence>
<reference evidence="10" key="1">
    <citation type="submission" date="2016-11" db="EMBL/GenBank/DDBJ databases">
        <authorList>
            <person name="Varghese N."/>
            <person name="Submissions S."/>
        </authorList>
    </citation>
    <scope>NUCLEOTIDE SEQUENCE [LARGE SCALE GENOMIC DNA]</scope>
    <source>
        <strain evidence="10">DSM 100572</strain>
    </source>
</reference>
<dbReference type="GO" id="GO:0000917">
    <property type="term" value="P:division septum assembly"/>
    <property type="evidence" value="ECO:0007669"/>
    <property type="project" value="UniProtKB-KW"/>
</dbReference>
<dbReference type="InterPro" id="IPR018316">
    <property type="entry name" value="Tubulin/FtsZ_2-layer-sand-dom"/>
</dbReference>
<evidence type="ECO:0000256" key="1">
    <source>
        <dbReference type="ARBA" id="ARBA00009690"/>
    </source>
</evidence>
<dbReference type="NCBIfam" id="TIGR00065">
    <property type="entry name" value="ftsZ"/>
    <property type="match status" value="1"/>
</dbReference>
<feature type="binding site" evidence="4">
    <location>
        <position position="194"/>
    </location>
    <ligand>
        <name>GTP</name>
        <dbReference type="ChEBI" id="CHEBI:37565"/>
    </ligand>
</feature>
<protein>
    <recommendedName>
        <fullName evidence="4 5">Cell division protein FtsZ</fullName>
    </recommendedName>
</protein>
<dbReference type="OrthoDB" id="9813375at2"/>
<dbReference type="Pfam" id="PF12327">
    <property type="entry name" value="FtsZ_C"/>
    <property type="match status" value="1"/>
</dbReference>
<dbReference type="InterPro" id="IPR003008">
    <property type="entry name" value="Tubulin_FtsZ_GTPase"/>
</dbReference>
<comment type="subcellular location">
    <subcellularLocation>
        <location evidence="4">Cytoplasm</location>
    </subcellularLocation>
    <text evidence="4">Assembles at midcell at the inner surface of the cytoplasmic membrane.</text>
</comment>
<dbReference type="STRING" id="1195760.SAMN05444281_0286"/>
<name>A0A1M5SFN3_9FLAO</name>
<dbReference type="Gene3D" id="3.30.1330.20">
    <property type="entry name" value="Tubulin/FtsZ, C-terminal domain"/>
    <property type="match status" value="1"/>
</dbReference>
<feature type="domain" description="Tubulin/FtsZ GTPase" evidence="7">
    <location>
        <begin position="20"/>
        <end position="212"/>
    </location>
</feature>
<dbReference type="HAMAP" id="MF_00909">
    <property type="entry name" value="FtsZ"/>
    <property type="match status" value="1"/>
</dbReference>
<evidence type="ECO:0000256" key="3">
    <source>
        <dbReference type="ARBA" id="ARBA00023134"/>
    </source>
</evidence>
<dbReference type="InterPro" id="IPR045061">
    <property type="entry name" value="FtsZ/CetZ"/>
</dbReference>
<gene>
    <name evidence="4" type="primary">ftsZ</name>
    <name evidence="9" type="ORF">SAMN05444281_0286</name>
</gene>
<dbReference type="SUPFAM" id="SSF52490">
    <property type="entry name" value="Tubulin nucleotide-binding domain-like"/>
    <property type="match status" value="1"/>
</dbReference>
<dbReference type="GO" id="GO:0003924">
    <property type="term" value="F:GTPase activity"/>
    <property type="evidence" value="ECO:0007669"/>
    <property type="project" value="UniProtKB-UniRule"/>
</dbReference>
<dbReference type="PRINTS" id="PR00423">
    <property type="entry name" value="CELLDVISFTSZ"/>
</dbReference>
<comment type="function">
    <text evidence="4 6">Essential cell division protein that forms a contractile ring structure (Z ring) at the future cell division site. The regulation of the ring assembly controls the timing and the location of cell division. One of the functions of the FtsZ ring is to recruit other cell division proteins to the septum to produce a new cell wall between the dividing cells. Binds GTP and shows GTPase activity.</text>
</comment>